<dbReference type="eggNOG" id="COG1940">
    <property type="taxonomic scope" value="Bacteria"/>
</dbReference>
<gene>
    <name evidence="13" type="ORF">T472_0215885</name>
</gene>
<keyword evidence="5" id="KW-0547">Nucleotide-binding</keyword>
<keyword evidence="8" id="KW-0067">ATP-binding</keyword>
<dbReference type="GO" id="GO:0046872">
    <property type="term" value="F:metal ion binding"/>
    <property type="evidence" value="ECO:0007669"/>
    <property type="project" value="UniProtKB-KW"/>
</dbReference>
<evidence type="ECO:0000256" key="4">
    <source>
        <dbReference type="ARBA" id="ARBA00022723"/>
    </source>
</evidence>
<proteinExistence type="inferred from homology"/>
<dbReference type="GO" id="GO:0008865">
    <property type="term" value="F:fructokinase activity"/>
    <property type="evidence" value="ECO:0007669"/>
    <property type="project" value="UniProtKB-EC"/>
</dbReference>
<dbReference type="RefSeq" id="WP_023388131.1">
    <property type="nucleotide sequence ID" value="NZ_AXUN02000203.1"/>
</dbReference>
<dbReference type="SUPFAM" id="SSF53067">
    <property type="entry name" value="Actin-like ATPase domain"/>
    <property type="match status" value="1"/>
</dbReference>
<dbReference type="FunFam" id="3.30.420.40:FF:000136">
    <property type="entry name" value="Putative fructokinase"/>
    <property type="match status" value="1"/>
</dbReference>
<keyword evidence="3" id="KW-0808">Transferase</keyword>
<dbReference type="InterPro" id="IPR043129">
    <property type="entry name" value="ATPase_NBD"/>
</dbReference>
<evidence type="ECO:0000256" key="1">
    <source>
        <dbReference type="ARBA" id="ARBA00001946"/>
    </source>
</evidence>
<evidence type="ECO:0000256" key="7">
    <source>
        <dbReference type="ARBA" id="ARBA00022833"/>
    </source>
</evidence>
<keyword evidence="9" id="KW-0460">Magnesium</keyword>
<comment type="cofactor">
    <cofactor evidence="1">
        <name>Mg(2+)</name>
        <dbReference type="ChEBI" id="CHEBI:18420"/>
    </cofactor>
</comment>
<keyword evidence="14" id="KW-1185">Reference proteome</keyword>
<reference evidence="13 14" key="1">
    <citation type="journal article" date="2014" name="Genome Announc.">
        <title>Genome Sequence of Youngiibacter fragilis, the Type Strain of the Genus Youngiibacter.</title>
        <authorList>
            <person name="Wawrik C.B."/>
            <person name="Callaghan A.V."/>
            <person name="Stamps B.W."/>
            <person name="Wawrik B."/>
        </authorList>
    </citation>
    <scope>NUCLEOTIDE SEQUENCE [LARGE SCALE GENOMIC DNA]</scope>
    <source>
        <strain evidence="13 14">232.1</strain>
    </source>
</reference>
<evidence type="ECO:0000313" key="14">
    <source>
        <dbReference type="Proteomes" id="UP000017747"/>
    </source>
</evidence>
<dbReference type="Pfam" id="PF00480">
    <property type="entry name" value="ROK"/>
    <property type="match status" value="1"/>
</dbReference>
<dbReference type="EC" id="2.7.1.4" evidence="11"/>
<dbReference type="STRING" id="994573.T472_0215885"/>
<keyword evidence="10" id="KW-0119">Carbohydrate metabolism</keyword>
<dbReference type="InterPro" id="IPR051804">
    <property type="entry name" value="Carb_Metab_Reg_Kinase/Isom"/>
</dbReference>
<keyword evidence="4" id="KW-0479">Metal-binding</keyword>
<comment type="caution">
    <text evidence="13">The sequence shown here is derived from an EMBL/GenBank/DDBJ whole genome shotgun (WGS) entry which is preliminary data.</text>
</comment>
<evidence type="ECO:0000313" key="13">
    <source>
        <dbReference type="EMBL" id="ETA79636.1"/>
    </source>
</evidence>
<evidence type="ECO:0000256" key="10">
    <source>
        <dbReference type="ARBA" id="ARBA00023277"/>
    </source>
</evidence>
<accession>V7I2Z2</accession>
<dbReference type="EMBL" id="AXUN02000203">
    <property type="protein sequence ID" value="ETA79636.1"/>
    <property type="molecule type" value="Genomic_DNA"/>
</dbReference>
<name>V7I2Z2_9CLOT</name>
<evidence type="ECO:0000256" key="2">
    <source>
        <dbReference type="ARBA" id="ARBA00006479"/>
    </source>
</evidence>
<comment type="catalytic activity">
    <reaction evidence="12">
        <text>D-fructose + ATP = D-fructose 6-phosphate + ADP + H(+)</text>
        <dbReference type="Rhea" id="RHEA:16125"/>
        <dbReference type="ChEBI" id="CHEBI:15378"/>
        <dbReference type="ChEBI" id="CHEBI:30616"/>
        <dbReference type="ChEBI" id="CHEBI:37721"/>
        <dbReference type="ChEBI" id="CHEBI:61527"/>
        <dbReference type="ChEBI" id="CHEBI:456216"/>
        <dbReference type="EC" id="2.7.1.4"/>
    </reaction>
</comment>
<protein>
    <recommendedName>
        <fullName evidence="11">fructokinase</fullName>
        <ecNumber evidence="11">2.7.1.4</ecNumber>
    </recommendedName>
</protein>
<dbReference type="PROSITE" id="PS01125">
    <property type="entry name" value="ROK"/>
    <property type="match status" value="1"/>
</dbReference>
<dbReference type="PATRIC" id="fig|994573.3.peg.2999"/>
<dbReference type="PANTHER" id="PTHR42742">
    <property type="entry name" value="TRANSCRIPTIONAL REPRESSOR MPRA"/>
    <property type="match status" value="1"/>
</dbReference>
<evidence type="ECO:0000256" key="12">
    <source>
        <dbReference type="ARBA" id="ARBA00048451"/>
    </source>
</evidence>
<dbReference type="GO" id="GO:0005524">
    <property type="term" value="F:ATP binding"/>
    <property type="evidence" value="ECO:0007669"/>
    <property type="project" value="UniProtKB-KW"/>
</dbReference>
<dbReference type="OrthoDB" id="9783435at2"/>
<dbReference type="Gene3D" id="3.30.420.40">
    <property type="match status" value="2"/>
</dbReference>
<evidence type="ECO:0000256" key="8">
    <source>
        <dbReference type="ARBA" id="ARBA00022840"/>
    </source>
</evidence>
<dbReference type="InterPro" id="IPR049874">
    <property type="entry name" value="ROK_cs"/>
</dbReference>
<organism evidence="13 14">
    <name type="scientific">Youngiibacter fragilis 232.1</name>
    <dbReference type="NCBI Taxonomy" id="994573"/>
    <lineage>
        <taxon>Bacteria</taxon>
        <taxon>Bacillati</taxon>
        <taxon>Bacillota</taxon>
        <taxon>Clostridia</taxon>
        <taxon>Eubacteriales</taxon>
        <taxon>Clostridiaceae</taxon>
        <taxon>Youngiibacter</taxon>
    </lineage>
</organism>
<dbReference type="PANTHER" id="PTHR42742:SF3">
    <property type="entry name" value="FRUCTOKINASE"/>
    <property type="match status" value="1"/>
</dbReference>
<evidence type="ECO:0000256" key="11">
    <source>
        <dbReference type="ARBA" id="ARBA00038887"/>
    </source>
</evidence>
<keyword evidence="7" id="KW-0862">Zinc</keyword>
<evidence type="ECO:0000256" key="5">
    <source>
        <dbReference type="ARBA" id="ARBA00022741"/>
    </source>
</evidence>
<comment type="similarity">
    <text evidence="2">Belongs to the ROK (NagC/XylR) family.</text>
</comment>
<dbReference type="CDD" id="cd24067">
    <property type="entry name" value="ASKHA_NBD_ROK_BsFRK-like"/>
    <property type="match status" value="1"/>
</dbReference>
<dbReference type="AlphaFoldDB" id="V7I2Z2"/>
<evidence type="ECO:0000256" key="3">
    <source>
        <dbReference type="ARBA" id="ARBA00022679"/>
    </source>
</evidence>
<sequence>MRIGAIEAGGTKFVLAIGDEKGEIERRQEIPTEEPERTMAGVREFFSGEELDAIGVGSFGPIDLDRDSPTYGSITSTPKVKWQNYNLIEELKTYIDAPMGFDTDVNGAALGEAFFGSCRGLDSCLYMTIGTGIGAGAMESWKLIHGMLHPEMGHIILRKHKDDDFKGVCPFHGDCFEGLAAGPALEARTGMKGRDIPDDHKVFDILAYYVAQALVNYILILSPKRIVVGGGVMHRGHVLGMVRRYVRELLAGYIRTPELEDLDSYIVYPELGNDAGIKGAIALGLSALEDEQRKR</sequence>
<keyword evidence="6 13" id="KW-0418">Kinase</keyword>
<dbReference type="FunFam" id="3.30.420.40:FF:000153">
    <property type="entry name" value="Putative fructokinase"/>
    <property type="match status" value="1"/>
</dbReference>
<dbReference type="InterPro" id="IPR000600">
    <property type="entry name" value="ROK"/>
</dbReference>
<evidence type="ECO:0000256" key="9">
    <source>
        <dbReference type="ARBA" id="ARBA00022842"/>
    </source>
</evidence>
<evidence type="ECO:0000256" key="6">
    <source>
        <dbReference type="ARBA" id="ARBA00022777"/>
    </source>
</evidence>
<dbReference type="Proteomes" id="UP000017747">
    <property type="component" value="Unassembled WGS sequence"/>
</dbReference>